<dbReference type="OrthoDB" id="9798763at2"/>
<dbReference type="STRING" id="517719.SAMN05421762_1866"/>
<dbReference type="Proteomes" id="UP000231644">
    <property type="component" value="Unassembled WGS sequence"/>
</dbReference>
<accession>A0A1I1LLK7</accession>
<keyword evidence="3" id="KW-1185">Reference proteome</keyword>
<evidence type="ECO:0000256" key="1">
    <source>
        <dbReference type="SAM" id="SignalP"/>
    </source>
</evidence>
<dbReference type="Gene3D" id="3.90.420.10">
    <property type="entry name" value="Oxidoreductase, molybdopterin-binding domain"/>
    <property type="match status" value="1"/>
</dbReference>
<feature type="signal peptide" evidence="1">
    <location>
        <begin position="1"/>
        <end position="23"/>
    </location>
</feature>
<gene>
    <name evidence="2" type="ORF">SAMN05421762_1866</name>
</gene>
<protein>
    <recommendedName>
        <fullName evidence="4">Oxidoreductase molybdopterin-binding domain-containing protein</fullName>
    </recommendedName>
</protein>
<dbReference type="SUPFAM" id="SSF56524">
    <property type="entry name" value="Oxidoreductase molybdopterin-binding domain"/>
    <property type="match status" value="1"/>
</dbReference>
<keyword evidence="1" id="KW-0732">Signal</keyword>
<evidence type="ECO:0008006" key="4">
    <source>
        <dbReference type="Google" id="ProtNLM"/>
    </source>
</evidence>
<proteinExistence type="predicted"/>
<feature type="chain" id="PRO_5014191172" description="Oxidoreductase molybdopterin-binding domain-containing protein" evidence="1">
    <location>
        <begin position="24"/>
        <end position="175"/>
    </location>
</feature>
<sequence>MRQHLAMIVINLALALFPATAQAEIALPTEAADPILTIIVPDQTYVLDRDALTSLPSQSFTTSTIWTEGPQEFTGLAMADLLAILTNLDETLTMDRLNAASFTLIAANGYQIEVPIAHYSERTALIAYARNGQPMTLRDKGPLWIVYPFDTDPMYRSEVIYANSIWQLEQIVFTE</sequence>
<reference evidence="2 3" key="1">
    <citation type="submission" date="2016-10" db="EMBL/GenBank/DDBJ databases">
        <authorList>
            <person name="de Groot N.N."/>
        </authorList>
    </citation>
    <scope>NUCLEOTIDE SEQUENCE [LARGE SCALE GENOMIC DNA]</scope>
    <source>
        <strain evidence="2 3">DSM 29619</strain>
    </source>
</reference>
<dbReference type="InterPro" id="IPR036374">
    <property type="entry name" value="OxRdtase_Mopterin-bd_sf"/>
</dbReference>
<organism evidence="2 3">
    <name type="scientific">Pseudooceanicola nitratireducens</name>
    <dbReference type="NCBI Taxonomy" id="517719"/>
    <lineage>
        <taxon>Bacteria</taxon>
        <taxon>Pseudomonadati</taxon>
        <taxon>Pseudomonadota</taxon>
        <taxon>Alphaproteobacteria</taxon>
        <taxon>Rhodobacterales</taxon>
        <taxon>Paracoccaceae</taxon>
        <taxon>Pseudooceanicola</taxon>
    </lineage>
</organism>
<dbReference type="EMBL" id="FOLX01000001">
    <property type="protein sequence ID" value="SFC70350.1"/>
    <property type="molecule type" value="Genomic_DNA"/>
</dbReference>
<dbReference type="RefSeq" id="WP_093453575.1">
    <property type="nucleotide sequence ID" value="NZ_FNZG01000004.1"/>
</dbReference>
<dbReference type="AlphaFoldDB" id="A0A1I1LLK7"/>
<evidence type="ECO:0000313" key="2">
    <source>
        <dbReference type="EMBL" id="SFC70350.1"/>
    </source>
</evidence>
<name>A0A1I1LLK7_9RHOB</name>
<evidence type="ECO:0000313" key="3">
    <source>
        <dbReference type="Proteomes" id="UP000231644"/>
    </source>
</evidence>